<dbReference type="Gene3D" id="3.40.50.300">
    <property type="entry name" value="P-loop containing nucleotide triphosphate hydrolases"/>
    <property type="match status" value="1"/>
</dbReference>
<keyword evidence="1" id="KW-0378">Hydrolase</keyword>
<gene>
    <name evidence="4" type="ORF">ZEAMMB73_Zm00001d017122</name>
</gene>
<organism evidence="4">
    <name type="scientific">Zea mays</name>
    <name type="common">Maize</name>
    <dbReference type="NCBI Taxonomy" id="4577"/>
    <lineage>
        <taxon>Eukaryota</taxon>
        <taxon>Viridiplantae</taxon>
        <taxon>Streptophyta</taxon>
        <taxon>Embryophyta</taxon>
        <taxon>Tracheophyta</taxon>
        <taxon>Spermatophyta</taxon>
        <taxon>Magnoliopsida</taxon>
        <taxon>Liliopsida</taxon>
        <taxon>Poales</taxon>
        <taxon>Poaceae</taxon>
        <taxon>PACMAD clade</taxon>
        <taxon>Panicoideae</taxon>
        <taxon>Andropogonodae</taxon>
        <taxon>Andropogoneae</taxon>
        <taxon>Tripsacinae</taxon>
        <taxon>Zea</taxon>
    </lineage>
</organism>
<dbReference type="ExpressionAtlas" id="A0A1D6HCF6">
    <property type="expression patterns" value="baseline"/>
</dbReference>
<feature type="region of interest" description="Disordered" evidence="2">
    <location>
        <begin position="1"/>
        <end position="62"/>
    </location>
</feature>
<sequence>MAVGGAALSEPLTSLHSPRRVRSDDEERKREERNRKQREYYARRKADETTEEREARNKRMRDYRARKKAETVLYSPRQTQAYATGSSIVIQTNTKVAEPVTPVVARGSLHQLPTSVEPFSTISQPSTYNQSAITASTMGNLIMNRARYINMDDADREILLHKRREYKKLRQCVQDDTITGALYHRLDHLVPGSQGPRHLQLYFYDTEDATLAHRARRSPDLDINIIKNILTILEGNPYVQTFNRLGSIPNLDDYVIELNTNVTPDQRRYLIIIWMKTTNKMTMTFQMEEWFNLQECRFRYPRQFCAATQQGKDSYPLYRRRDDGRRVKVRGCVLDNRWVVPYNPGLLMRYNCHINVEACSSIKAIKYMCKYVYKGHDRASFSVDPAHKEDGVINEIRQYRDARYISPPEAVHRILGFPLFGVNPSVLQLQCHLPGMQSVIIDETAKLQDIVNEPTSSMTTLTEYFTKNHTDSFARTLLYKDFPEYYRWIPGSKRWQRRKQRGQIGRIVYAHPAEGERYFLRVLLNHVRDYNRDNPKSTCVQQMVLKDIRELVRSMGKDIRSYDLPEINDTGGTGKTFLYKALLARVRSEGLIAIATATSGIAASILPGGRTTHSRFKIPIKLADNSTCNFTKQSGTAELLRTASLIIWDEVAMTKRQAVECLDRSL</sequence>
<keyword evidence="1" id="KW-0227">DNA damage</keyword>
<keyword evidence="1" id="KW-0067">ATP-binding</keyword>
<keyword evidence="1" id="KW-0547">Nucleotide-binding</keyword>
<dbReference type="GO" id="GO:0016787">
    <property type="term" value="F:hydrolase activity"/>
    <property type="evidence" value="ECO:0007669"/>
    <property type="project" value="UniProtKB-KW"/>
</dbReference>
<dbReference type="AlphaFoldDB" id="A0A1D6HCF6"/>
<dbReference type="InterPro" id="IPR010285">
    <property type="entry name" value="DNA_helicase_pif1-like_DEAD"/>
</dbReference>
<feature type="domain" description="DNA helicase Pif1-like DEAD-box helicase" evidence="3">
    <location>
        <begin position="570"/>
        <end position="666"/>
    </location>
</feature>
<dbReference type="STRING" id="4577.A0A1D6HCF6"/>
<evidence type="ECO:0000256" key="2">
    <source>
        <dbReference type="SAM" id="MobiDB-lite"/>
    </source>
</evidence>
<protein>
    <recommendedName>
        <fullName evidence="1">ATP-dependent DNA helicase</fullName>
        <ecNumber evidence="1">5.6.2.3</ecNumber>
    </recommendedName>
</protein>
<dbReference type="GO" id="GO:0005524">
    <property type="term" value="F:ATP binding"/>
    <property type="evidence" value="ECO:0007669"/>
    <property type="project" value="UniProtKB-KW"/>
</dbReference>
<evidence type="ECO:0000259" key="3">
    <source>
        <dbReference type="Pfam" id="PF05970"/>
    </source>
</evidence>
<reference evidence="4" key="1">
    <citation type="submission" date="2015-12" db="EMBL/GenBank/DDBJ databases">
        <title>Update maize B73 reference genome by single molecule sequencing technologies.</title>
        <authorList>
            <consortium name="Maize Genome Sequencing Project"/>
            <person name="Ware D."/>
        </authorList>
    </citation>
    <scope>NUCLEOTIDE SEQUENCE</scope>
    <source>
        <tissue evidence="4">Seedling</tissue>
    </source>
</reference>
<dbReference type="GO" id="GO:0006281">
    <property type="term" value="P:DNA repair"/>
    <property type="evidence" value="ECO:0007669"/>
    <property type="project" value="UniProtKB-KW"/>
</dbReference>
<dbReference type="GO" id="GO:0006310">
    <property type="term" value="P:DNA recombination"/>
    <property type="evidence" value="ECO:0007669"/>
    <property type="project" value="UniProtKB-KW"/>
</dbReference>
<keyword evidence="1" id="KW-0233">DNA recombination</keyword>
<evidence type="ECO:0000313" key="4">
    <source>
        <dbReference type="EMBL" id="AQK72382.1"/>
    </source>
</evidence>
<comment type="cofactor">
    <cofactor evidence="1">
        <name>Mg(2+)</name>
        <dbReference type="ChEBI" id="CHEBI:18420"/>
    </cofactor>
</comment>
<dbReference type="SMR" id="A0A1D6HCF6"/>
<evidence type="ECO:0000256" key="1">
    <source>
        <dbReference type="RuleBase" id="RU363044"/>
    </source>
</evidence>
<dbReference type="GO" id="GO:0043139">
    <property type="term" value="F:5'-3' DNA helicase activity"/>
    <property type="evidence" value="ECO:0007669"/>
    <property type="project" value="UniProtKB-EC"/>
</dbReference>
<accession>A0A1D6HCF6</accession>
<dbReference type="EMBL" id="CM000781">
    <property type="protein sequence ID" value="AQK72382.1"/>
    <property type="molecule type" value="Genomic_DNA"/>
</dbReference>
<comment type="catalytic activity">
    <reaction evidence="1">
        <text>ATP + H2O = ADP + phosphate + H(+)</text>
        <dbReference type="Rhea" id="RHEA:13065"/>
        <dbReference type="ChEBI" id="CHEBI:15377"/>
        <dbReference type="ChEBI" id="CHEBI:15378"/>
        <dbReference type="ChEBI" id="CHEBI:30616"/>
        <dbReference type="ChEBI" id="CHEBI:43474"/>
        <dbReference type="ChEBI" id="CHEBI:456216"/>
        <dbReference type="EC" id="5.6.2.3"/>
    </reaction>
</comment>
<dbReference type="PANTHER" id="PTHR10492">
    <property type="match status" value="1"/>
</dbReference>
<name>A0A1D6HCF6_MAIZE</name>
<dbReference type="GO" id="GO:0000723">
    <property type="term" value="P:telomere maintenance"/>
    <property type="evidence" value="ECO:0007669"/>
    <property type="project" value="InterPro"/>
</dbReference>
<dbReference type="EC" id="5.6.2.3" evidence="1"/>
<dbReference type="InParanoid" id="A0A1D6HCF6"/>
<dbReference type="PANTHER" id="PTHR10492:SF72">
    <property type="entry name" value="ATP-DEPENDENT DNA HELICASE"/>
    <property type="match status" value="1"/>
</dbReference>
<dbReference type="Pfam" id="PF05970">
    <property type="entry name" value="PIF1"/>
    <property type="match status" value="1"/>
</dbReference>
<proteinExistence type="inferred from homology"/>
<feature type="compositionally biased region" description="Basic and acidic residues" evidence="2">
    <location>
        <begin position="21"/>
        <end position="62"/>
    </location>
</feature>
<dbReference type="SUPFAM" id="SSF52540">
    <property type="entry name" value="P-loop containing nucleoside triphosphate hydrolases"/>
    <property type="match status" value="1"/>
</dbReference>
<keyword evidence="1" id="KW-0234">DNA repair</keyword>
<dbReference type="InterPro" id="IPR027417">
    <property type="entry name" value="P-loop_NTPase"/>
</dbReference>
<comment type="similarity">
    <text evidence="1">Belongs to the helicase family.</text>
</comment>
<keyword evidence="1" id="KW-0347">Helicase</keyword>